<dbReference type="SUPFAM" id="SSF50891">
    <property type="entry name" value="Cyclophilin-like"/>
    <property type="match status" value="1"/>
</dbReference>
<comment type="catalytic activity">
    <reaction evidence="5">
        <text>[protein]-peptidylproline (omega=180) = [protein]-peptidylproline (omega=0)</text>
        <dbReference type="Rhea" id="RHEA:16237"/>
        <dbReference type="Rhea" id="RHEA-COMP:10747"/>
        <dbReference type="Rhea" id="RHEA-COMP:10748"/>
        <dbReference type="ChEBI" id="CHEBI:83833"/>
        <dbReference type="ChEBI" id="CHEBI:83834"/>
        <dbReference type="EC" id="5.2.1.8"/>
    </reaction>
</comment>
<sequence>MSAKDLQNKKAVISTNKGTIEFEVYPEATMAASNFIILSSNGFYNGLTFHRVEDWVIQGGDPLGTGMGGPGYQFPDEKVTRPYIRGIVAMANSGPDTNGSQFFILTKDYPLQPDYTIFGQVTKGLDVVDKIRVGDTMQKVTIQNME</sequence>
<dbReference type="EMBL" id="MFCV01000007">
    <property type="protein sequence ID" value="OGE33707.1"/>
    <property type="molecule type" value="Genomic_DNA"/>
</dbReference>
<accession>A0A1F5JYI2</accession>
<dbReference type="Proteomes" id="UP000176902">
    <property type="component" value="Unassembled WGS sequence"/>
</dbReference>
<evidence type="ECO:0000256" key="1">
    <source>
        <dbReference type="ARBA" id="ARBA00002388"/>
    </source>
</evidence>
<dbReference type="InterPro" id="IPR029000">
    <property type="entry name" value="Cyclophilin-like_dom_sf"/>
</dbReference>
<keyword evidence="4 5" id="KW-0413">Isomerase</keyword>
<dbReference type="Gene3D" id="2.40.100.10">
    <property type="entry name" value="Cyclophilin-like"/>
    <property type="match status" value="1"/>
</dbReference>
<reference evidence="7 8" key="1">
    <citation type="journal article" date="2016" name="Nat. Commun.">
        <title>Thousands of microbial genomes shed light on interconnected biogeochemical processes in an aquifer system.</title>
        <authorList>
            <person name="Anantharaman K."/>
            <person name="Brown C.T."/>
            <person name="Hug L.A."/>
            <person name="Sharon I."/>
            <person name="Castelle C.J."/>
            <person name="Probst A.J."/>
            <person name="Thomas B.C."/>
            <person name="Singh A."/>
            <person name="Wilkins M.J."/>
            <person name="Karaoz U."/>
            <person name="Brodie E.L."/>
            <person name="Williams K.H."/>
            <person name="Hubbard S.S."/>
            <person name="Banfield J.F."/>
        </authorList>
    </citation>
    <scope>NUCLEOTIDE SEQUENCE [LARGE SCALE GENOMIC DNA]</scope>
</reference>
<evidence type="ECO:0000313" key="7">
    <source>
        <dbReference type="EMBL" id="OGE33707.1"/>
    </source>
</evidence>
<evidence type="ECO:0000256" key="2">
    <source>
        <dbReference type="ARBA" id="ARBA00007365"/>
    </source>
</evidence>
<comment type="similarity">
    <text evidence="2 5">Belongs to the cyclophilin-type PPIase family.</text>
</comment>
<feature type="domain" description="PPIase cyclophilin-type" evidence="6">
    <location>
        <begin position="18"/>
        <end position="146"/>
    </location>
</feature>
<dbReference type="AlphaFoldDB" id="A0A1F5JYI2"/>
<dbReference type="STRING" id="1797768.A3C59_00990"/>
<protein>
    <recommendedName>
        <fullName evidence="5">Peptidyl-prolyl cis-trans isomerase</fullName>
        <shortName evidence="5">PPIase</shortName>
        <ecNumber evidence="5">5.2.1.8</ecNumber>
    </recommendedName>
</protein>
<evidence type="ECO:0000256" key="3">
    <source>
        <dbReference type="ARBA" id="ARBA00023110"/>
    </source>
</evidence>
<evidence type="ECO:0000256" key="5">
    <source>
        <dbReference type="RuleBase" id="RU363019"/>
    </source>
</evidence>
<organism evidence="7 8">
    <name type="scientific">Candidatus Daviesbacteria bacterium RIFCSPHIGHO2_02_FULL_36_13</name>
    <dbReference type="NCBI Taxonomy" id="1797768"/>
    <lineage>
        <taxon>Bacteria</taxon>
        <taxon>Candidatus Daviesiibacteriota</taxon>
    </lineage>
</organism>
<evidence type="ECO:0000256" key="4">
    <source>
        <dbReference type="ARBA" id="ARBA00023235"/>
    </source>
</evidence>
<name>A0A1F5JYI2_9BACT</name>
<comment type="function">
    <text evidence="1 5">PPIases accelerate the folding of proteins. It catalyzes the cis-trans isomerization of proline imidic peptide bonds in oligopeptides.</text>
</comment>
<dbReference type="PROSITE" id="PS50072">
    <property type="entry name" value="CSA_PPIASE_2"/>
    <property type="match status" value="1"/>
</dbReference>
<dbReference type="PANTHER" id="PTHR45625:SF4">
    <property type="entry name" value="PEPTIDYLPROLYL ISOMERASE DOMAIN AND WD REPEAT-CONTAINING PROTEIN 1"/>
    <property type="match status" value="1"/>
</dbReference>
<dbReference type="PRINTS" id="PR00153">
    <property type="entry name" value="CSAPPISMRASE"/>
</dbReference>
<gene>
    <name evidence="7" type="ORF">A3C59_00990</name>
</gene>
<proteinExistence type="inferred from homology"/>
<dbReference type="Pfam" id="PF00160">
    <property type="entry name" value="Pro_isomerase"/>
    <property type="match status" value="1"/>
</dbReference>
<dbReference type="InterPro" id="IPR002130">
    <property type="entry name" value="Cyclophilin-type_PPIase_dom"/>
</dbReference>
<evidence type="ECO:0000313" key="8">
    <source>
        <dbReference type="Proteomes" id="UP000176902"/>
    </source>
</evidence>
<dbReference type="PANTHER" id="PTHR45625">
    <property type="entry name" value="PEPTIDYL-PROLYL CIS-TRANS ISOMERASE-RELATED"/>
    <property type="match status" value="1"/>
</dbReference>
<keyword evidence="3 5" id="KW-0697">Rotamase</keyword>
<comment type="caution">
    <text evidence="7">The sequence shown here is derived from an EMBL/GenBank/DDBJ whole genome shotgun (WGS) entry which is preliminary data.</text>
</comment>
<dbReference type="CDD" id="cd00317">
    <property type="entry name" value="cyclophilin"/>
    <property type="match status" value="1"/>
</dbReference>
<dbReference type="InterPro" id="IPR044666">
    <property type="entry name" value="Cyclophilin_A-like"/>
</dbReference>
<dbReference type="InterPro" id="IPR024936">
    <property type="entry name" value="Cyclophilin-type_PPIase"/>
</dbReference>
<dbReference type="PIRSF" id="PIRSF001467">
    <property type="entry name" value="Peptidylpro_ismrse"/>
    <property type="match status" value="1"/>
</dbReference>
<evidence type="ECO:0000259" key="6">
    <source>
        <dbReference type="PROSITE" id="PS50072"/>
    </source>
</evidence>
<dbReference type="GO" id="GO:0003755">
    <property type="term" value="F:peptidyl-prolyl cis-trans isomerase activity"/>
    <property type="evidence" value="ECO:0007669"/>
    <property type="project" value="UniProtKB-UniRule"/>
</dbReference>
<dbReference type="EC" id="5.2.1.8" evidence="5"/>